<evidence type="ECO:0000313" key="4">
    <source>
        <dbReference type="Proteomes" id="UP001500822"/>
    </source>
</evidence>
<keyword evidence="2" id="KW-1133">Transmembrane helix</keyword>
<feature type="transmembrane region" description="Helical" evidence="2">
    <location>
        <begin position="259"/>
        <end position="278"/>
    </location>
</feature>
<proteinExistence type="predicted"/>
<dbReference type="EMBL" id="BAABIE010000005">
    <property type="protein sequence ID" value="GAA4745465.1"/>
    <property type="molecule type" value="Genomic_DNA"/>
</dbReference>
<keyword evidence="2" id="KW-0812">Transmembrane</keyword>
<evidence type="ECO:0000256" key="2">
    <source>
        <dbReference type="SAM" id="Phobius"/>
    </source>
</evidence>
<feature type="transmembrane region" description="Helical" evidence="2">
    <location>
        <begin position="17"/>
        <end position="38"/>
    </location>
</feature>
<feature type="transmembrane region" description="Helical" evidence="2">
    <location>
        <begin position="97"/>
        <end position="115"/>
    </location>
</feature>
<comment type="caution">
    <text evidence="3">The sequence shown here is derived from an EMBL/GenBank/DDBJ whole genome shotgun (WGS) entry which is preliminary data.</text>
</comment>
<evidence type="ECO:0000313" key="3">
    <source>
        <dbReference type="EMBL" id="GAA4745465.1"/>
    </source>
</evidence>
<name>A0ABP8Z3E4_9ACTN</name>
<dbReference type="InterPro" id="IPR036259">
    <property type="entry name" value="MFS_trans_sf"/>
</dbReference>
<evidence type="ECO:0000256" key="1">
    <source>
        <dbReference type="SAM" id="MobiDB-lite"/>
    </source>
</evidence>
<keyword evidence="2" id="KW-0472">Membrane</keyword>
<feature type="transmembrane region" description="Helical" evidence="2">
    <location>
        <begin position="196"/>
        <end position="220"/>
    </location>
</feature>
<keyword evidence="4" id="KW-1185">Reference proteome</keyword>
<dbReference type="Gene3D" id="1.20.1720.10">
    <property type="entry name" value="Multidrug resistance protein D"/>
    <property type="match status" value="1"/>
</dbReference>
<dbReference type="SUPFAM" id="SSF103473">
    <property type="entry name" value="MFS general substrate transporter"/>
    <property type="match status" value="1"/>
</dbReference>
<organism evidence="3 4">
    <name type="scientific">Gordonia alkaliphila</name>
    <dbReference type="NCBI Taxonomy" id="1053547"/>
    <lineage>
        <taxon>Bacteria</taxon>
        <taxon>Bacillati</taxon>
        <taxon>Actinomycetota</taxon>
        <taxon>Actinomycetes</taxon>
        <taxon>Mycobacteriales</taxon>
        <taxon>Gordoniaceae</taxon>
        <taxon>Gordonia</taxon>
    </lineage>
</organism>
<feature type="transmembrane region" description="Helical" evidence="2">
    <location>
        <begin position="232"/>
        <end position="253"/>
    </location>
</feature>
<feature type="transmembrane region" description="Helical" evidence="2">
    <location>
        <begin position="169"/>
        <end position="190"/>
    </location>
</feature>
<feature type="compositionally biased region" description="Pro residues" evidence="1">
    <location>
        <begin position="78"/>
        <end position="90"/>
    </location>
</feature>
<sequence length="288" mass="28925">MHDVAHGAKAARALNRIMAATLVVPALAPLLGSAILAVGDWRMIFLALAAIGTAVGVWVALGIPETRARAGDQASGPGGPPGRPRAADSPPPSMFRFVGYTAVVSLGFMSMYAYVSAAPFLFQNMFGFSPTGYALIGAGLSLLMAGIGLSGSRLIGRTTRWGLITAARVVDLSLAWLVAGSALVLAAVLTDASAPWFIAALAVTVAPVALISGSGMALAMDAAPMPGGRSSAIIGFTQALLGAAAPPLVGVLGVDARPMAILLAAAAVAALIAARLSTSSRRGEADVR</sequence>
<protein>
    <recommendedName>
        <fullName evidence="5">MFS transporter</fullName>
    </recommendedName>
</protein>
<feature type="transmembrane region" description="Helical" evidence="2">
    <location>
        <begin position="127"/>
        <end position="149"/>
    </location>
</feature>
<feature type="region of interest" description="Disordered" evidence="1">
    <location>
        <begin position="69"/>
        <end position="90"/>
    </location>
</feature>
<evidence type="ECO:0008006" key="5">
    <source>
        <dbReference type="Google" id="ProtNLM"/>
    </source>
</evidence>
<dbReference type="Proteomes" id="UP001500822">
    <property type="component" value="Unassembled WGS sequence"/>
</dbReference>
<feature type="transmembrane region" description="Helical" evidence="2">
    <location>
        <begin position="44"/>
        <end position="63"/>
    </location>
</feature>
<accession>A0ABP8Z3E4</accession>
<reference evidence="4" key="1">
    <citation type="journal article" date="2019" name="Int. J. Syst. Evol. Microbiol.">
        <title>The Global Catalogue of Microorganisms (GCM) 10K type strain sequencing project: providing services to taxonomists for standard genome sequencing and annotation.</title>
        <authorList>
            <consortium name="The Broad Institute Genomics Platform"/>
            <consortium name="The Broad Institute Genome Sequencing Center for Infectious Disease"/>
            <person name="Wu L."/>
            <person name="Ma J."/>
        </authorList>
    </citation>
    <scope>NUCLEOTIDE SEQUENCE [LARGE SCALE GENOMIC DNA]</scope>
    <source>
        <strain evidence="4">JCM 18077</strain>
    </source>
</reference>
<gene>
    <name evidence="3" type="ORF">GCM10023217_13180</name>
</gene>
<dbReference type="Pfam" id="PF07690">
    <property type="entry name" value="MFS_1"/>
    <property type="match status" value="1"/>
</dbReference>
<dbReference type="InterPro" id="IPR011701">
    <property type="entry name" value="MFS"/>
</dbReference>